<dbReference type="InterPro" id="IPR013221">
    <property type="entry name" value="Mur_ligase_cen"/>
</dbReference>
<comment type="similarity">
    <text evidence="10">Belongs to the MurCDEF family. MurF subfamily.</text>
</comment>
<dbReference type="InterPro" id="IPR036565">
    <property type="entry name" value="Mur-like_cat_sf"/>
</dbReference>
<keyword evidence="2 10" id="KW-0436">Ligase</keyword>
<dbReference type="GO" id="GO:0009252">
    <property type="term" value="P:peptidoglycan biosynthetic process"/>
    <property type="evidence" value="ECO:0007669"/>
    <property type="project" value="UniProtKB-UniRule"/>
</dbReference>
<keyword evidence="5 10" id="KW-0067">ATP-binding</keyword>
<dbReference type="GO" id="GO:0005524">
    <property type="term" value="F:ATP binding"/>
    <property type="evidence" value="ECO:0007669"/>
    <property type="project" value="UniProtKB-UniRule"/>
</dbReference>
<evidence type="ECO:0000259" key="12">
    <source>
        <dbReference type="Pfam" id="PF01225"/>
    </source>
</evidence>
<sequence>MNQENITLEEIIRVTRGKLVNGGKNIFLISPRKISTDTRRLKKGELFIALVGNRFDGHNFVREAWKKGACGAIISTPVAAPSPEFFLLQVNDTLLALQEIAKFHRERLSLTLIGITGSNGKTTVKEMAFKIISLQYPTLKSEGNFNNQIGVPLSLLKLSSHHRVGILEMGMNSVGEIWRLAEIIQPHIGIITNIHHSHIGPLGSLEKIKEAKAELISWLNKEKDNYLILNADDRWTPHLKRRTQCQLITFGIKKNCDVKAENLKDHGESMEFTLNWESRKIPIHLPIPGYHNVYNALAASTIAFLLKVPPEKIARALANFKLPPLHCEMESVEGCKLINDSYNANPESMREALKLLYKTEGKRKIAILGDMLELGERAKFFHKRIGREVAELGIHFLYALGKSSQDTVREAKKAGMKNAFHFNDMDELVNKLLAHLKEGDCLLIKGSRNMRMDKVAEKIKESLCSTT</sequence>
<comment type="subcellular location">
    <subcellularLocation>
        <location evidence="10 11">Cytoplasm</location>
    </subcellularLocation>
</comment>
<dbReference type="Pfam" id="PF02875">
    <property type="entry name" value="Mur_ligase_C"/>
    <property type="match status" value="1"/>
</dbReference>
<gene>
    <name evidence="10" type="primary">murF</name>
    <name evidence="15" type="ORF">DRZ78_03890</name>
</gene>
<dbReference type="GO" id="GO:0008360">
    <property type="term" value="P:regulation of cell shape"/>
    <property type="evidence" value="ECO:0007669"/>
    <property type="project" value="UniProtKB-KW"/>
</dbReference>
<keyword evidence="8 10" id="KW-0131">Cell cycle</keyword>
<evidence type="ECO:0000256" key="9">
    <source>
        <dbReference type="ARBA" id="ARBA00023316"/>
    </source>
</evidence>
<keyword evidence="6 10" id="KW-0133">Cell shape</keyword>
<dbReference type="Pfam" id="PF01225">
    <property type="entry name" value="Mur_ligase"/>
    <property type="match status" value="1"/>
</dbReference>
<keyword evidence="7 10" id="KW-0573">Peptidoglycan synthesis</keyword>
<evidence type="ECO:0000313" key="15">
    <source>
        <dbReference type="EMBL" id="RLE06900.1"/>
    </source>
</evidence>
<dbReference type="GO" id="GO:0008766">
    <property type="term" value="F:UDP-N-acetylmuramoylalanyl-D-glutamyl-2,6-diaminopimelate-D-alanyl-D-alanine ligase activity"/>
    <property type="evidence" value="ECO:0007669"/>
    <property type="project" value="RHEA"/>
</dbReference>
<keyword evidence="9 10" id="KW-0961">Cell wall biogenesis/degradation</keyword>
<comment type="function">
    <text evidence="10 11">Involved in cell wall formation. Catalyzes the final step in the synthesis of UDP-N-acetylmuramoyl-pentapeptide, the precursor of murein.</text>
</comment>
<dbReference type="GO" id="GO:0005737">
    <property type="term" value="C:cytoplasm"/>
    <property type="evidence" value="ECO:0007669"/>
    <property type="project" value="UniProtKB-SubCell"/>
</dbReference>
<evidence type="ECO:0000313" key="16">
    <source>
        <dbReference type="Proteomes" id="UP000277457"/>
    </source>
</evidence>
<dbReference type="SUPFAM" id="SSF53244">
    <property type="entry name" value="MurD-like peptide ligases, peptide-binding domain"/>
    <property type="match status" value="1"/>
</dbReference>
<reference evidence="15 16" key="1">
    <citation type="submission" date="2018-06" db="EMBL/GenBank/DDBJ databases">
        <title>Extensive metabolic versatility and redundancy in microbially diverse, dynamic hydrothermal sediments.</title>
        <authorList>
            <person name="Dombrowski N."/>
            <person name="Teske A."/>
            <person name="Baker B.J."/>
        </authorList>
    </citation>
    <scope>NUCLEOTIDE SEQUENCE [LARGE SCALE GENOMIC DNA]</scope>
    <source>
        <strain evidence="15">B7_G13</strain>
    </source>
</reference>
<evidence type="ECO:0000256" key="4">
    <source>
        <dbReference type="ARBA" id="ARBA00022741"/>
    </source>
</evidence>
<dbReference type="InterPro" id="IPR000713">
    <property type="entry name" value="Mur_ligase_N"/>
</dbReference>
<evidence type="ECO:0000259" key="14">
    <source>
        <dbReference type="Pfam" id="PF08245"/>
    </source>
</evidence>
<protein>
    <recommendedName>
        <fullName evidence="10 11">UDP-N-acetylmuramoyl-tripeptide--D-alanyl-D-alanine ligase</fullName>
        <ecNumber evidence="10 11">6.3.2.10</ecNumber>
    </recommendedName>
    <alternativeName>
        <fullName evidence="10">D-alanyl-D-alanine-adding enzyme</fullName>
    </alternativeName>
</protein>
<evidence type="ECO:0000256" key="3">
    <source>
        <dbReference type="ARBA" id="ARBA00022618"/>
    </source>
</evidence>
<dbReference type="EMBL" id="QMPY01000138">
    <property type="protein sequence ID" value="RLE06900.1"/>
    <property type="molecule type" value="Genomic_DNA"/>
</dbReference>
<dbReference type="GO" id="GO:0051301">
    <property type="term" value="P:cell division"/>
    <property type="evidence" value="ECO:0007669"/>
    <property type="project" value="UniProtKB-KW"/>
</dbReference>
<dbReference type="Gene3D" id="3.40.1190.10">
    <property type="entry name" value="Mur-like, catalytic domain"/>
    <property type="match status" value="1"/>
</dbReference>
<name>A0A662D159_UNCAE</name>
<dbReference type="Gene3D" id="3.90.190.20">
    <property type="entry name" value="Mur ligase, C-terminal domain"/>
    <property type="match status" value="1"/>
</dbReference>
<evidence type="ECO:0000256" key="7">
    <source>
        <dbReference type="ARBA" id="ARBA00022984"/>
    </source>
</evidence>
<evidence type="ECO:0000256" key="11">
    <source>
        <dbReference type="RuleBase" id="RU004136"/>
    </source>
</evidence>
<organism evidence="15 16">
    <name type="scientific">Aerophobetes bacterium</name>
    <dbReference type="NCBI Taxonomy" id="2030807"/>
    <lineage>
        <taxon>Bacteria</taxon>
        <taxon>Candidatus Aerophobota</taxon>
    </lineage>
</organism>
<evidence type="ECO:0000256" key="8">
    <source>
        <dbReference type="ARBA" id="ARBA00023306"/>
    </source>
</evidence>
<dbReference type="UniPathway" id="UPA00219"/>
<dbReference type="InterPro" id="IPR051046">
    <property type="entry name" value="MurCDEF_CellWall_CoF430Synth"/>
</dbReference>
<dbReference type="GO" id="GO:0047480">
    <property type="term" value="F:UDP-N-acetylmuramoyl-tripeptide-D-alanyl-D-alanine ligase activity"/>
    <property type="evidence" value="ECO:0007669"/>
    <property type="project" value="UniProtKB-UniRule"/>
</dbReference>
<dbReference type="PANTHER" id="PTHR43024">
    <property type="entry name" value="UDP-N-ACETYLMURAMOYL-TRIPEPTIDE--D-ALANYL-D-ALANINE LIGASE"/>
    <property type="match status" value="1"/>
</dbReference>
<evidence type="ECO:0000256" key="2">
    <source>
        <dbReference type="ARBA" id="ARBA00022598"/>
    </source>
</evidence>
<comment type="catalytic activity">
    <reaction evidence="10 11">
        <text>D-alanyl-D-alanine + UDP-N-acetyl-alpha-D-muramoyl-L-alanyl-gamma-D-glutamyl-meso-2,6-diaminopimelate + ATP = UDP-N-acetyl-alpha-D-muramoyl-L-alanyl-gamma-D-glutamyl-meso-2,6-diaminopimeloyl-D-alanyl-D-alanine + ADP + phosphate + H(+)</text>
        <dbReference type="Rhea" id="RHEA:28374"/>
        <dbReference type="ChEBI" id="CHEBI:15378"/>
        <dbReference type="ChEBI" id="CHEBI:30616"/>
        <dbReference type="ChEBI" id="CHEBI:43474"/>
        <dbReference type="ChEBI" id="CHEBI:57822"/>
        <dbReference type="ChEBI" id="CHEBI:61386"/>
        <dbReference type="ChEBI" id="CHEBI:83905"/>
        <dbReference type="ChEBI" id="CHEBI:456216"/>
        <dbReference type="EC" id="6.3.2.10"/>
    </reaction>
</comment>
<keyword evidence="4 10" id="KW-0547">Nucleotide-binding</keyword>
<proteinExistence type="inferred from homology"/>
<keyword evidence="1 10" id="KW-0963">Cytoplasm</keyword>
<evidence type="ECO:0000256" key="1">
    <source>
        <dbReference type="ARBA" id="ARBA00022490"/>
    </source>
</evidence>
<feature type="domain" description="Mur ligase C-terminal" evidence="13">
    <location>
        <begin position="332"/>
        <end position="448"/>
    </location>
</feature>
<evidence type="ECO:0000256" key="10">
    <source>
        <dbReference type="HAMAP-Rule" id="MF_02019"/>
    </source>
</evidence>
<feature type="binding site" evidence="10">
    <location>
        <begin position="117"/>
        <end position="123"/>
    </location>
    <ligand>
        <name>ATP</name>
        <dbReference type="ChEBI" id="CHEBI:30616"/>
    </ligand>
</feature>
<dbReference type="PANTHER" id="PTHR43024:SF1">
    <property type="entry name" value="UDP-N-ACETYLMURAMOYL-TRIPEPTIDE--D-ALANYL-D-ALANINE LIGASE"/>
    <property type="match status" value="1"/>
</dbReference>
<dbReference type="Gene3D" id="3.40.1390.10">
    <property type="entry name" value="MurE/MurF, N-terminal domain"/>
    <property type="match status" value="1"/>
</dbReference>
<dbReference type="InterPro" id="IPR005863">
    <property type="entry name" value="UDP-N-AcMur_synth"/>
</dbReference>
<dbReference type="EC" id="6.3.2.10" evidence="10 11"/>
<feature type="domain" description="Mur ligase N-terminal catalytic" evidence="12">
    <location>
        <begin position="34"/>
        <end position="78"/>
    </location>
</feature>
<accession>A0A662D159</accession>
<evidence type="ECO:0000259" key="13">
    <source>
        <dbReference type="Pfam" id="PF02875"/>
    </source>
</evidence>
<dbReference type="Pfam" id="PF08245">
    <property type="entry name" value="Mur_ligase_M"/>
    <property type="match status" value="1"/>
</dbReference>
<dbReference type="SUPFAM" id="SSF63418">
    <property type="entry name" value="MurE/MurF N-terminal domain"/>
    <property type="match status" value="1"/>
</dbReference>
<comment type="caution">
    <text evidence="15">The sequence shown here is derived from an EMBL/GenBank/DDBJ whole genome shotgun (WGS) entry which is preliminary data.</text>
</comment>
<dbReference type="InterPro" id="IPR036615">
    <property type="entry name" value="Mur_ligase_C_dom_sf"/>
</dbReference>
<keyword evidence="3 10" id="KW-0132">Cell division</keyword>
<comment type="pathway">
    <text evidence="10 11">Cell wall biogenesis; peptidoglycan biosynthesis.</text>
</comment>
<dbReference type="AlphaFoldDB" id="A0A662D159"/>
<dbReference type="InterPro" id="IPR004101">
    <property type="entry name" value="Mur_ligase_C"/>
</dbReference>
<dbReference type="NCBIfam" id="TIGR01143">
    <property type="entry name" value="murF"/>
    <property type="match status" value="1"/>
</dbReference>
<evidence type="ECO:0000256" key="6">
    <source>
        <dbReference type="ARBA" id="ARBA00022960"/>
    </source>
</evidence>
<dbReference type="GO" id="GO:0071555">
    <property type="term" value="P:cell wall organization"/>
    <property type="evidence" value="ECO:0007669"/>
    <property type="project" value="UniProtKB-KW"/>
</dbReference>
<dbReference type="Proteomes" id="UP000277457">
    <property type="component" value="Unassembled WGS sequence"/>
</dbReference>
<dbReference type="HAMAP" id="MF_02019">
    <property type="entry name" value="MurF"/>
    <property type="match status" value="1"/>
</dbReference>
<evidence type="ECO:0000256" key="5">
    <source>
        <dbReference type="ARBA" id="ARBA00022840"/>
    </source>
</evidence>
<dbReference type="InterPro" id="IPR035911">
    <property type="entry name" value="MurE/MurF_N"/>
</dbReference>
<feature type="domain" description="Mur ligase central" evidence="14">
    <location>
        <begin position="115"/>
        <end position="302"/>
    </location>
</feature>
<dbReference type="SUPFAM" id="SSF53623">
    <property type="entry name" value="MurD-like peptide ligases, catalytic domain"/>
    <property type="match status" value="1"/>
</dbReference>